<sequence>MANFLLIRELCELKKITIRELASRIGKEDSSIQAIVRNGTTNTKTIEAIAKVLEVPVGVFFDNIPIPGIKSNELDKDAKIADLERIIEEKERLIQVLLSKK</sequence>
<dbReference type="InterPro" id="IPR010982">
    <property type="entry name" value="Lambda_DNA-bd_dom_sf"/>
</dbReference>
<dbReference type="Proteomes" id="UP000095541">
    <property type="component" value="Unassembled WGS sequence"/>
</dbReference>
<name>A0A174R9L7_BACT4</name>
<dbReference type="InterPro" id="IPR001387">
    <property type="entry name" value="Cro/C1-type_HTH"/>
</dbReference>
<dbReference type="CDD" id="cd00093">
    <property type="entry name" value="HTH_XRE"/>
    <property type="match status" value="1"/>
</dbReference>
<dbReference type="RefSeq" id="WP_004325853.1">
    <property type="nucleotide sequence ID" value="NZ_CABJDH010000008.1"/>
</dbReference>
<protein>
    <submittedName>
        <fullName evidence="2 3">Helix-turn-helix</fullName>
    </submittedName>
</protein>
<dbReference type="AlphaFoldDB" id="A0A174R9L7"/>
<dbReference type="SMART" id="SM00530">
    <property type="entry name" value="HTH_XRE"/>
    <property type="match status" value="1"/>
</dbReference>
<dbReference type="Proteomes" id="UP001217776">
    <property type="component" value="Unassembled WGS sequence"/>
</dbReference>
<reference evidence="3" key="2">
    <citation type="submission" date="2022-10" db="EMBL/GenBank/DDBJ databases">
        <title>Human gut microbiome strain richness.</title>
        <authorList>
            <person name="Chen-Liaw A."/>
        </authorList>
    </citation>
    <scope>NUCLEOTIDE SEQUENCE</scope>
    <source>
        <strain evidence="3">1001283st1_A3_1001283B150304_161114</strain>
    </source>
</reference>
<dbReference type="SUPFAM" id="SSF47413">
    <property type="entry name" value="lambda repressor-like DNA-binding domains"/>
    <property type="match status" value="1"/>
</dbReference>
<dbReference type="GO" id="GO:0003677">
    <property type="term" value="F:DNA binding"/>
    <property type="evidence" value="ECO:0007669"/>
    <property type="project" value="InterPro"/>
</dbReference>
<reference evidence="2 4" key="1">
    <citation type="submission" date="2015-09" db="EMBL/GenBank/DDBJ databases">
        <authorList>
            <consortium name="Pathogen Informatics"/>
        </authorList>
    </citation>
    <scope>NUCLEOTIDE SEQUENCE [LARGE SCALE GENOMIC DNA]</scope>
    <source>
        <strain evidence="2 4">2789STDY5834945</strain>
    </source>
</reference>
<dbReference type="EMBL" id="JAQNVG010000009">
    <property type="protein sequence ID" value="MDC2235646.1"/>
    <property type="molecule type" value="Genomic_DNA"/>
</dbReference>
<proteinExistence type="predicted"/>
<evidence type="ECO:0000313" key="2">
    <source>
        <dbReference type="EMBL" id="CUP79915.1"/>
    </source>
</evidence>
<evidence type="ECO:0000313" key="4">
    <source>
        <dbReference type="Proteomes" id="UP000095541"/>
    </source>
</evidence>
<dbReference type="PROSITE" id="PS50943">
    <property type="entry name" value="HTH_CROC1"/>
    <property type="match status" value="1"/>
</dbReference>
<dbReference type="Pfam" id="PF01381">
    <property type="entry name" value="HTH_3"/>
    <property type="match status" value="1"/>
</dbReference>
<accession>A0A174R9L7</accession>
<dbReference type="EMBL" id="CZBI01000002">
    <property type="protein sequence ID" value="CUP79915.1"/>
    <property type="molecule type" value="Genomic_DNA"/>
</dbReference>
<gene>
    <name evidence="2" type="ORF">ERS852557_01712</name>
    <name evidence="3" type="ORF">PO127_07780</name>
</gene>
<evidence type="ECO:0000313" key="3">
    <source>
        <dbReference type="EMBL" id="MDC2235646.1"/>
    </source>
</evidence>
<dbReference type="GeneID" id="75114498"/>
<organism evidence="2 4">
    <name type="scientific">Bacteroides thetaiotaomicron</name>
    <dbReference type="NCBI Taxonomy" id="818"/>
    <lineage>
        <taxon>Bacteria</taxon>
        <taxon>Pseudomonadati</taxon>
        <taxon>Bacteroidota</taxon>
        <taxon>Bacteroidia</taxon>
        <taxon>Bacteroidales</taxon>
        <taxon>Bacteroidaceae</taxon>
        <taxon>Bacteroides</taxon>
    </lineage>
</organism>
<evidence type="ECO:0000259" key="1">
    <source>
        <dbReference type="PROSITE" id="PS50943"/>
    </source>
</evidence>
<feature type="domain" description="HTH cro/C1-type" evidence="1">
    <location>
        <begin position="7"/>
        <end position="60"/>
    </location>
</feature>
<dbReference type="Gene3D" id="1.10.260.40">
    <property type="entry name" value="lambda repressor-like DNA-binding domains"/>
    <property type="match status" value="1"/>
</dbReference>